<dbReference type="Gene3D" id="2.40.110.10">
    <property type="entry name" value="Butyryl-CoA Dehydrogenase, subunit A, domain 2"/>
    <property type="match status" value="1"/>
</dbReference>
<dbReference type="InterPro" id="IPR036250">
    <property type="entry name" value="AcylCo_DH-like_C"/>
</dbReference>
<dbReference type="KEGG" id="spu:580036"/>
<proteinExistence type="inferred from homology"/>
<dbReference type="OrthoDB" id="538336at2759"/>
<keyword evidence="10" id="KW-0443">Lipid metabolism</keyword>
<evidence type="ECO:0000256" key="1">
    <source>
        <dbReference type="ARBA" id="ARBA00001201"/>
    </source>
</evidence>
<evidence type="ECO:0000256" key="13">
    <source>
        <dbReference type="PIRSR" id="PIRSR000168-1"/>
    </source>
</evidence>
<keyword evidence="8" id="KW-0276">Fatty acid metabolism</keyword>
<comment type="cofactor">
    <cofactor evidence="2">
        <name>FAD</name>
        <dbReference type="ChEBI" id="CHEBI:57692"/>
    </cofactor>
</comment>
<dbReference type="Pfam" id="PF22924">
    <property type="entry name" value="ACOX_C_alpha1"/>
    <property type="match status" value="1"/>
</dbReference>
<dbReference type="InterPro" id="IPR029320">
    <property type="entry name" value="Acyl-CoA_ox_N"/>
</dbReference>
<dbReference type="GeneID" id="580036"/>
<dbReference type="InterPro" id="IPR002655">
    <property type="entry name" value="Acyl-CoA_oxidase_C"/>
</dbReference>
<feature type="binding site" evidence="14">
    <location>
        <position position="149"/>
    </location>
    <ligand>
        <name>FAD</name>
        <dbReference type="ChEBI" id="CHEBI:57692"/>
    </ligand>
</feature>
<dbReference type="InterPro" id="IPR012258">
    <property type="entry name" value="Acyl-CoA_oxidase"/>
</dbReference>
<feature type="active site" description="Proton acceptor" evidence="13">
    <location>
        <position position="431"/>
    </location>
</feature>
<dbReference type="InterPro" id="IPR055060">
    <property type="entry name" value="ACOX_C_alpha1"/>
</dbReference>
<evidence type="ECO:0000256" key="8">
    <source>
        <dbReference type="ARBA" id="ARBA00022832"/>
    </source>
</evidence>
<evidence type="ECO:0000256" key="3">
    <source>
        <dbReference type="ARBA" id="ARBA00004275"/>
    </source>
</evidence>
<dbReference type="FunFam" id="2.40.110.10:FF:000050">
    <property type="entry name" value="Acyl-coenzyme A oxidase"/>
    <property type="match status" value="1"/>
</dbReference>
<dbReference type="GO" id="GO:0033540">
    <property type="term" value="P:fatty acid beta-oxidation using acyl-CoA oxidase"/>
    <property type="evidence" value="ECO:0000318"/>
    <property type="project" value="GO_Central"/>
</dbReference>
<dbReference type="Gene3D" id="1.20.140.10">
    <property type="entry name" value="Butyryl-CoA Dehydrogenase, subunit A, domain 3"/>
    <property type="match status" value="2"/>
</dbReference>
<dbReference type="InParanoid" id="A0A7M7N0S5"/>
<dbReference type="FunFam" id="1.20.140.10:FF:000013">
    <property type="entry name" value="Acyl-coenzyme A oxidase"/>
    <property type="match status" value="1"/>
</dbReference>
<keyword evidence="9" id="KW-0560">Oxidoreductase</keyword>
<evidence type="ECO:0000259" key="17">
    <source>
        <dbReference type="Pfam" id="PF14749"/>
    </source>
</evidence>
<feature type="region of interest" description="Disordered" evidence="15">
    <location>
        <begin position="1"/>
        <end position="22"/>
    </location>
</feature>
<dbReference type="Proteomes" id="UP000007110">
    <property type="component" value="Unassembled WGS sequence"/>
</dbReference>
<feature type="domain" description="Acyl-CoA oxidase C-terminal" evidence="16">
    <location>
        <begin position="485"/>
        <end position="664"/>
    </location>
</feature>
<evidence type="ECO:0000256" key="11">
    <source>
        <dbReference type="ARBA" id="ARBA00023140"/>
    </source>
</evidence>
<evidence type="ECO:0000256" key="14">
    <source>
        <dbReference type="PIRSR" id="PIRSR000168-2"/>
    </source>
</evidence>
<dbReference type="GO" id="GO:0003997">
    <property type="term" value="F:acyl-CoA oxidase activity"/>
    <property type="evidence" value="ECO:0000318"/>
    <property type="project" value="GO_Central"/>
</dbReference>
<evidence type="ECO:0000256" key="2">
    <source>
        <dbReference type="ARBA" id="ARBA00001974"/>
    </source>
</evidence>
<dbReference type="GO" id="GO:0050660">
    <property type="term" value="F:flavin adenine dinucleotide binding"/>
    <property type="evidence" value="ECO:0000318"/>
    <property type="project" value="GO_Central"/>
</dbReference>
<dbReference type="GO" id="GO:0071949">
    <property type="term" value="F:FAD binding"/>
    <property type="evidence" value="ECO:0007669"/>
    <property type="project" value="InterPro"/>
</dbReference>
<evidence type="ECO:0000256" key="9">
    <source>
        <dbReference type="ARBA" id="ARBA00023002"/>
    </source>
</evidence>
<keyword evidence="11" id="KW-0576">Peroxisome</keyword>
<dbReference type="GO" id="GO:0005504">
    <property type="term" value="F:fatty acid binding"/>
    <property type="evidence" value="ECO:0000318"/>
    <property type="project" value="GO_Central"/>
</dbReference>
<evidence type="ECO:0000259" key="18">
    <source>
        <dbReference type="Pfam" id="PF22924"/>
    </source>
</evidence>
<evidence type="ECO:0000256" key="10">
    <source>
        <dbReference type="ARBA" id="ARBA00023098"/>
    </source>
</evidence>
<dbReference type="InterPro" id="IPR009100">
    <property type="entry name" value="AcylCoA_DH/oxidase_NM_dom_sf"/>
</dbReference>
<dbReference type="Pfam" id="PF01756">
    <property type="entry name" value="ACOX"/>
    <property type="match status" value="1"/>
</dbReference>
<feature type="domain" description="Acyl-coenzyme A oxidase N-terminal" evidence="17">
    <location>
        <begin position="29"/>
        <end position="143"/>
    </location>
</feature>
<comment type="pathway">
    <text evidence="4">Lipid metabolism; peroxisomal fatty acid beta-oxidation.</text>
</comment>
<evidence type="ECO:0000256" key="5">
    <source>
        <dbReference type="ARBA" id="ARBA00006288"/>
    </source>
</evidence>
<dbReference type="AlphaFoldDB" id="A0A7M7N0S5"/>
<keyword evidence="6 12" id="KW-0285">Flavoprotein</keyword>
<dbReference type="EnsemblMetazoa" id="XM_030972627">
    <property type="protein sequence ID" value="XP_030828487"/>
    <property type="gene ID" value="LOC580036"/>
</dbReference>
<evidence type="ECO:0000256" key="4">
    <source>
        <dbReference type="ARBA" id="ARBA00004846"/>
    </source>
</evidence>
<dbReference type="FunFam" id="1.10.540.10:FF:000015">
    <property type="entry name" value="Acyl-coenzyme A oxidase"/>
    <property type="match status" value="1"/>
</dbReference>
<feature type="domain" description="Acyl-CoA oxidase C-alpha1" evidence="18">
    <location>
        <begin position="285"/>
        <end position="446"/>
    </location>
</feature>
<evidence type="ECO:0000256" key="6">
    <source>
        <dbReference type="ARBA" id="ARBA00022630"/>
    </source>
</evidence>
<dbReference type="PANTHER" id="PTHR10909:SF392">
    <property type="entry name" value="ACYL-COENZYME A OXIDASE"/>
    <property type="match status" value="1"/>
</dbReference>
<keyword evidence="7 12" id="KW-0274">FAD</keyword>
<dbReference type="InterPro" id="IPR046373">
    <property type="entry name" value="Acyl-CoA_Oxase/DH_mid-dom_sf"/>
</dbReference>
<accession>A0A7M7N0S5</accession>
<reference evidence="20" key="1">
    <citation type="submission" date="2015-02" db="EMBL/GenBank/DDBJ databases">
        <title>Genome sequencing for Strongylocentrotus purpuratus.</title>
        <authorList>
            <person name="Murali S."/>
            <person name="Liu Y."/>
            <person name="Vee V."/>
            <person name="English A."/>
            <person name="Wang M."/>
            <person name="Skinner E."/>
            <person name="Han Y."/>
            <person name="Muzny D.M."/>
            <person name="Worley K.C."/>
            <person name="Gibbs R.A."/>
        </authorList>
    </citation>
    <scope>NUCLEOTIDE SEQUENCE</scope>
</reference>
<dbReference type="Gene3D" id="1.10.540.10">
    <property type="entry name" value="Acyl-CoA dehydrogenase/oxidase, N-terminal domain"/>
    <property type="match status" value="1"/>
</dbReference>
<comment type="catalytic activity">
    <reaction evidence="1">
        <text>a 2,3-saturated acyl-CoA + O2 = a (2E)-enoyl-CoA + H2O2</text>
        <dbReference type="Rhea" id="RHEA:38959"/>
        <dbReference type="ChEBI" id="CHEBI:15379"/>
        <dbReference type="ChEBI" id="CHEBI:16240"/>
        <dbReference type="ChEBI" id="CHEBI:58856"/>
        <dbReference type="ChEBI" id="CHEBI:65111"/>
        <dbReference type="EC" id="1.3.3.6"/>
    </reaction>
</comment>
<dbReference type="FunFam" id="1.20.140.10:FF:000005">
    <property type="entry name" value="Acyl-coenzyme A oxidase"/>
    <property type="match status" value="1"/>
</dbReference>
<name>A0A7M7N0S5_STRPU</name>
<evidence type="ECO:0000256" key="12">
    <source>
        <dbReference type="PIRNR" id="PIRNR000168"/>
    </source>
</evidence>
<dbReference type="InterPro" id="IPR037069">
    <property type="entry name" value="AcylCoA_DH/ox_N_sf"/>
</dbReference>
<evidence type="ECO:0000256" key="15">
    <source>
        <dbReference type="SAM" id="MobiDB-lite"/>
    </source>
</evidence>
<feature type="binding site" evidence="14">
    <location>
        <position position="188"/>
    </location>
    <ligand>
        <name>FAD</name>
        <dbReference type="ChEBI" id="CHEBI:57692"/>
    </ligand>
</feature>
<dbReference type="PANTHER" id="PTHR10909">
    <property type="entry name" value="ELECTRON TRANSPORT OXIDOREDUCTASE"/>
    <property type="match status" value="1"/>
</dbReference>
<dbReference type="SUPFAM" id="SSF47203">
    <property type="entry name" value="Acyl-CoA dehydrogenase C-terminal domain-like"/>
    <property type="match status" value="2"/>
</dbReference>
<evidence type="ECO:0000313" key="19">
    <source>
        <dbReference type="EnsemblMetazoa" id="XP_030828487"/>
    </source>
</evidence>
<dbReference type="Pfam" id="PF14749">
    <property type="entry name" value="Acyl-CoA_ox_N"/>
    <property type="match status" value="1"/>
</dbReference>
<evidence type="ECO:0000313" key="20">
    <source>
        <dbReference type="Proteomes" id="UP000007110"/>
    </source>
</evidence>
<comment type="subcellular location">
    <subcellularLocation>
        <location evidence="3">Peroxisome</location>
    </subcellularLocation>
</comment>
<organism evidence="19 20">
    <name type="scientific">Strongylocentrotus purpuratus</name>
    <name type="common">Purple sea urchin</name>
    <dbReference type="NCBI Taxonomy" id="7668"/>
    <lineage>
        <taxon>Eukaryota</taxon>
        <taxon>Metazoa</taxon>
        <taxon>Echinodermata</taxon>
        <taxon>Eleutherozoa</taxon>
        <taxon>Echinozoa</taxon>
        <taxon>Echinoidea</taxon>
        <taxon>Euechinoidea</taxon>
        <taxon>Echinacea</taxon>
        <taxon>Camarodonta</taxon>
        <taxon>Echinidea</taxon>
        <taxon>Strongylocentrotidae</taxon>
        <taxon>Strongylocentrotus</taxon>
    </lineage>
</organism>
<evidence type="ECO:0000256" key="7">
    <source>
        <dbReference type="ARBA" id="ARBA00022827"/>
    </source>
</evidence>
<dbReference type="SUPFAM" id="SSF56645">
    <property type="entry name" value="Acyl-CoA dehydrogenase NM domain-like"/>
    <property type="match status" value="1"/>
</dbReference>
<dbReference type="OMA" id="NHGVHCF"/>
<dbReference type="RefSeq" id="XP_030828487.1">
    <property type="nucleotide sequence ID" value="XM_030972627.1"/>
</dbReference>
<dbReference type="PIRSF" id="PIRSF000168">
    <property type="entry name" value="Acyl-CoA_oxidase"/>
    <property type="match status" value="1"/>
</dbReference>
<reference evidence="19" key="2">
    <citation type="submission" date="2021-01" db="UniProtKB">
        <authorList>
            <consortium name="EnsemblMetazoa"/>
        </authorList>
    </citation>
    <scope>IDENTIFICATION</scope>
</reference>
<comment type="similarity">
    <text evidence="5 12">Belongs to the acyl-CoA oxidase family.</text>
</comment>
<evidence type="ECO:0000259" key="16">
    <source>
        <dbReference type="Pfam" id="PF01756"/>
    </source>
</evidence>
<sequence>MDGPTLPTYSGAIHPDMQKERDSASFQRDEMTLLLFDGSEALERKRYIESIIASDPHFDQTGRCTLSPAEAYDLSIKRSVRWVAIQEKYNLYQPDDGAVVGRCMNQDVGLFIHQLMFIPTIERLGTEEQKAKWLPIARQYKIIGTYAQTELGHGTNLNGLETTATYDEKAQEFVLNAPTLTAMKWWPGGLAKSCTHVILIAQLIVGGKKHGPHCFIVQVRSLETHQPLPGVTLGDIGRKSSFDAIGNGFLIVDHVRIPRLNMLMKYAEVTHDGVYNRRGNPKLTYGSMILVRTKIVEAASYEIGKAVTVATRYSVIRRQGSIDKNGPEVPILDYQTQQHKLFPGIAATYAFKFVSLRLKTLYLKNEANLQKLNFTLLPELHALASGLKALTTREATLHIETCRFACGGHGVMLQSGLPDMYNKFSAACTYEGENTVLLLQVAGYLMKTLSKAQAGETIQGLGAYLTEEPQSSWSCDQADQSLNAQLIIDAYKHRAQWLTRKAGEQLAQKMGQGLSQQQAWNKSSIDLVKASHAHTQYFIVKAFFDGVQHVEVSQDTAAILNTLSFLYAIYHIEQNSGEFIADGYMSNEQLSWLHNHYLDLLAVIRPNAVALVDAIDIRDEFLQSTLGSYDGNVYQRMYDYAKTSPRNRTEVHETYYKYIRPLLKGMIAKL</sequence>
<dbReference type="GO" id="GO:0005777">
    <property type="term" value="C:peroxisome"/>
    <property type="evidence" value="ECO:0000318"/>
    <property type="project" value="GO_Central"/>
</dbReference>
<protein>
    <recommendedName>
        <fullName evidence="12">Acyl-coenzyme A oxidase</fullName>
    </recommendedName>
</protein>
<keyword evidence="20" id="KW-1185">Reference proteome</keyword>